<reference evidence="1 2" key="1">
    <citation type="journal article" date="2014" name="PLoS Genet.">
        <title>Phylogenetically driven sequencing of extremely halophilic archaea reveals strategies for static and dynamic osmo-response.</title>
        <authorList>
            <person name="Becker E.A."/>
            <person name="Seitzer P.M."/>
            <person name="Tritt A."/>
            <person name="Larsen D."/>
            <person name="Krusor M."/>
            <person name="Yao A.I."/>
            <person name="Wu D."/>
            <person name="Madern D."/>
            <person name="Eisen J.A."/>
            <person name="Darling A.E."/>
            <person name="Facciotti M.T."/>
        </authorList>
    </citation>
    <scope>NUCLEOTIDE SEQUENCE [LARGE SCALE GENOMIC DNA]</scope>
    <source>
        <strain evidence="1 2">JCM 10990</strain>
    </source>
</reference>
<dbReference type="RefSeq" id="WP_006166785.1">
    <property type="nucleotide sequence ID" value="NZ_AOIN01000044.1"/>
</dbReference>
<protein>
    <submittedName>
        <fullName evidence="1">Uncharacterized protein</fullName>
    </submittedName>
</protein>
<keyword evidence="2" id="KW-1185">Reference proteome</keyword>
<name>M0AS32_9EURY</name>
<comment type="caution">
    <text evidence="1">The sequence shown here is derived from an EMBL/GenBank/DDBJ whole genome shotgun (WGS) entry which is preliminary data.</text>
</comment>
<dbReference type="OrthoDB" id="169522at2157"/>
<gene>
    <name evidence="1" type="ORF">C482_06969</name>
</gene>
<dbReference type="EMBL" id="AOIN01000044">
    <property type="protein sequence ID" value="ELZ01496.1"/>
    <property type="molecule type" value="Genomic_DNA"/>
</dbReference>
<dbReference type="Proteomes" id="UP000011693">
    <property type="component" value="Unassembled WGS sequence"/>
</dbReference>
<dbReference type="AlphaFoldDB" id="M0AS32"/>
<evidence type="ECO:0000313" key="2">
    <source>
        <dbReference type="Proteomes" id="UP000011693"/>
    </source>
</evidence>
<evidence type="ECO:0000313" key="1">
    <source>
        <dbReference type="EMBL" id="ELZ01496.1"/>
    </source>
</evidence>
<dbReference type="PATRIC" id="fig|1227492.4.peg.1353"/>
<accession>M0AS32</accession>
<organism evidence="1 2">
    <name type="scientific">Natrialba chahannaoensis JCM 10990</name>
    <dbReference type="NCBI Taxonomy" id="1227492"/>
    <lineage>
        <taxon>Archaea</taxon>
        <taxon>Methanobacteriati</taxon>
        <taxon>Methanobacteriota</taxon>
        <taxon>Stenosarchaea group</taxon>
        <taxon>Halobacteria</taxon>
        <taxon>Halobacteriales</taxon>
        <taxon>Natrialbaceae</taxon>
        <taxon>Natrialba</taxon>
    </lineage>
</organism>
<sequence>MQRRTLILGLGVVTAGTGTVLGTGAFSSVDATRSVSVTVADDSAAYLALDATENTTEFVEQDDTGQFRVRLDGSVTKGEGVNRNAVTRIAEAFTIRYQGTNGSGPGGRGAVNARLFMDGKEVTETLPEGVFQFVPTEAWPNGGKSDLTAPGRAASFGPGESARVDIVLDTRVLEEGGSETLLDQVSFEAAANPFDVLDSSHRDVTD</sequence>
<proteinExistence type="predicted"/>